<keyword evidence="2" id="KW-1185">Reference proteome</keyword>
<proteinExistence type="predicted"/>
<evidence type="ECO:0000313" key="1">
    <source>
        <dbReference type="EMBL" id="KAI0092230.1"/>
    </source>
</evidence>
<gene>
    <name evidence="1" type="ORF">BDY19DRAFT_588491</name>
</gene>
<protein>
    <submittedName>
        <fullName evidence="1">Uncharacterized protein</fullName>
    </submittedName>
</protein>
<name>A0ACB8UE49_9APHY</name>
<dbReference type="Proteomes" id="UP001055072">
    <property type="component" value="Unassembled WGS sequence"/>
</dbReference>
<accession>A0ACB8UE49</accession>
<dbReference type="EMBL" id="MU274904">
    <property type="protein sequence ID" value="KAI0092230.1"/>
    <property type="molecule type" value="Genomic_DNA"/>
</dbReference>
<comment type="caution">
    <text evidence="1">The sequence shown here is derived from an EMBL/GenBank/DDBJ whole genome shotgun (WGS) entry which is preliminary data.</text>
</comment>
<organism evidence="1 2">
    <name type="scientific">Irpex rosettiformis</name>
    <dbReference type="NCBI Taxonomy" id="378272"/>
    <lineage>
        <taxon>Eukaryota</taxon>
        <taxon>Fungi</taxon>
        <taxon>Dikarya</taxon>
        <taxon>Basidiomycota</taxon>
        <taxon>Agaricomycotina</taxon>
        <taxon>Agaricomycetes</taxon>
        <taxon>Polyporales</taxon>
        <taxon>Irpicaceae</taxon>
        <taxon>Irpex</taxon>
    </lineage>
</organism>
<reference evidence="1" key="1">
    <citation type="journal article" date="2021" name="Environ. Microbiol.">
        <title>Gene family expansions and transcriptome signatures uncover fungal adaptations to wood decay.</title>
        <authorList>
            <person name="Hage H."/>
            <person name="Miyauchi S."/>
            <person name="Viragh M."/>
            <person name="Drula E."/>
            <person name="Min B."/>
            <person name="Chaduli D."/>
            <person name="Navarro D."/>
            <person name="Favel A."/>
            <person name="Norest M."/>
            <person name="Lesage-Meessen L."/>
            <person name="Balint B."/>
            <person name="Merenyi Z."/>
            <person name="de Eugenio L."/>
            <person name="Morin E."/>
            <person name="Martinez A.T."/>
            <person name="Baldrian P."/>
            <person name="Stursova M."/>
            <person name="Martinez M.J."/>
            <person name="Novotny C."/>
            <person name="Magnuson J.K."/>
            <person name="Spatafora J.W."/>
            <person name="Maurice S."/>
            <person name="Pangilinan J."/>
            <person name="Andreopoulos W."/>
            <person name="LaButti K."/>
            <person name="Hundley H."/>
            <person name="Na H."/>
            <person name="Kuo A."/>
            <person name="Barry K."/>
            <person name="Lipzen A."/>
            <person name="Henrissat B."/>
            <person name="Riley R."/>
            <person name="Ahrendt S."/>
            <person name="Nagy L.G."/>
            <person name="Grigoriev I.V."/>
            <person name="Martin F."/>
            <person name="Rosso M.N."/>
        </authorList>
    </citation>
    <scope>NUCLEOTIDE SEQUENCE</scope>
    <source>
        <strain evidence="1">CBS 384.51</strain>
    </source>
</reference>
<evidence type="ECO:0000313" key="2">
    <source>
        <dbReference type="Proteomes" id="UP001055072"/>
    </source>
</evidence>
<sequence length="95" mass="10873">MDSAGNYGTAACTALAIYEHFLTLDKEVRTVWQRPLKVNAASILLTLNRYAVLLYLFISIVDVDPDLGCTLLHHTNWQSNMLHGYSHHFRNIRRS</sequence>